<accession>A0AAN9QJD6</accession>
<dbReference type="Pfam" id="PF13968">
    <property type="entry name" value="DUF4220"/>
    <property type="match status" value="1"/>
</dbReference>
<organism evidence="4 5">
    <name type="scientific">Phaseolus coccineus</name>
    <name type="common">Scarlet runner bean</name>
    <name type="synonym">Phaseolus multiflorus</name>
    <dbReference type="NCBI Taxonomy" id="3886"/>
    <lineage>
        <taxon>Eukaryota</taxon>
        <taxon>Viridiplantae</taxon>
        <taxon>Streptophyta</taxon>
        <taxon>Embryophyta</taxon>
        <taxon>Tracheophyta</taxon>
        <taxon>Spermatophyta</taxon>
        <taxon>Magnoliopsida</taxon>
        <taxon>eudicotyledons</taxon>
        <taxon>Gunneridae</taxon>
        <taxon>Pentapetalae</taxon>
        <taxon>rosids</taxon>
        <taxon>fabids</taxon>
        <taxon>Fabales</taxon>
        <taxon>Fabaceae</taxon>
        <taxon>Papilionoideae</taxon>
        <taxon>50 kb inversion clade</taxon>
        <taxon>NPAAA clade</taxon>
        <taxon>indigoferoid/millettioid clade</taxon>
        <taxon>Phaseoleae</taxon>
        <taxon>Phaseolus</taxon>
    </lineage>
</organism>
<dbReference type="InterPro" id="IPR025315">
    <property type="entry name" value="DUF4220"/>
</dbReference>
<feature type="compositionally biased region" description="Basic and acidic residues" evidence="1">
    <location>
        <begin position="612"/>
        <end position="627"/>
    </location>
</feature>
<evidence type="ECO:0000256" key="1">
    <source>
        <dbReference type="SAM" id="MobiDB-lite"/>
    </source>
</evidence>
<feature type="transmembrane region" description="Helical" evidence="2">
    <location>
        <begin position="354"/>
        <end position="373"/>
    </location>
</feature>
<feature type="compositionally biased region" description="Acidic residues" evidence="1">
    <location>
        <begin position="633"/>
        <end position="642"/>
    </location>
</feature>
<feature type="compositionally biased region" description="Polar residues" evidence="1">
    <location>
        <begin position="234"/>
        <end position="255"/>
    </location>
</feature>
<feature type="domain" description="DUF4220" evidence="3">
    <location>
        <begin position="52"/>
        <end position="494"/>
    </location>
</feature>
<dbReference type="Pfam" id="PF04578">
    <property type="entry name" value="DUF594"/>
    <property type="match status" value="1"/>
</dbReference>
<keyword evidence="2" id="KW-1133">Transmembrane helix</keyword>
<dbReference type="EMBL" id="JAYMYR010000011">
    <property type="protein sequence ID" value="KAK7333528.1"/>
    <property type="molecule type" value="Genomic_DNA"/>
</dbReference>
<name>A0AAN9QJD6_PHACN</name>
<keyword evidence="2" id="KW-0472">Membrane</keyword>
<dbReference type="Proteomes" id="UP001374584">
    <property type="component" value="Unassembled WGS sequence"/>
</dbReference>
<sequence length="875" mass="101098">MVNPIPYFARNIWGKWNIQGTVLVSLSMQIILIFAAPFRKRSRNILLASLLWSTYLAADVTANFCVGLISNKYGDKDNAVSTTDDNLRAFWTPFLLLHLGGPDTITAFSIEDNELWRRHMLGLMVQVCLTGYVLLLTLPENPLWIPTALVFMAGVIKFAERTRSLQHASLSNFRLSMVHDPDPDPGSNYSKLVEELKSRQEAGLPAEIINMPEMSDEFMDIEPEPSGAKPDNQPPNTASMNESDGQSDGTEPFKQSQKKETPNISAKSQPDIRKSDNIAYLSDLDVMKGAYDYFNTLKGLIVDMIFSFQERRNIRTYMLRRTAVDALRVIEVELNFIYQAFYTKTTIIESWLGLSFRFVSISSVFAALVVFMYDQKKGCEPFDVKVTYILLYGAVAMEVLSIFMFIFSDHSFALIYSRNSLKIRDSDSGTRTGMVTSKLATIFSWVLMLKTPKWTPHKVNKPEWFKNESYIVLKRFVLFRRWSETISGFNLISYCLHKKKKWLDWVIDKIGAEEFVKQWMYEKKMPMLQRLWIFIFIELKRKSADADDAETIQRICSSRGEWVIQEGDLSREDLNKLMRYVECNEVTFDECLILWHIATDLLFYAEEEKEKEEQNENDAKQKRKENNAQDLEQGNDDDGEEGDIQLQHFSKLMSDYLLYLLIMQPTMMSAVSVTVQQRFQDTCRVTTNFFRKRRNIAAEERKMNEQLDRKNNRRLTSNSFLSQAKEKLGEYIQFIKKVFWGTRCFGIFFKEKEEDDDSQSKLLLEACKALTAENVDYELAALKEDRSKSLLFDACKLTAVINGLRGINKWKLIAQVWVELLSYAAANCTPITHVQQLSKGGEFLSLVWLLMIHLGLAKQFQIKDHSRAKLVIIDH</sequence>
<dbReference type="AlphaFoldDB" id="A0AAN9QJD6"/>
<feature type="region of interest" description="Disordered" evidence="1">
    <location>
        <begin position="612"/>
        <end position="642"/>
    </location>
</feature>
<feature type="transmembrane region" description="Helical" evidence="2">
    <location>
        <begin position="20"/>
        <end position="38"/>
    </location>
</feature>
<keyword evidence="2" id="KW-0812">Transmembrane</keyword>
<dbReference type="InterPro" id="IPR007658">
    <property type="entry name" value="DUF594"/>
</dbReference>
<reference evidence="4 5" key="1">
    <citation type="submission" date="2024-01" db="EMBL/GenBank/DDBJ databases">
        <title>The genomes of 5 underutilized Papilionoideae crops provide insights into root nodulation and disease resistanc.</title>
        <authorList>
            <person name="Jiang F."/>
        </authorList>
    </citation>
    <scope>NUCLEOTIDE SEQUENCE [LARGE SCALE GENOMIC DNA]</scope>
    <source>
        <strain evidence="4">JINMINGXINNONG_FW02</strain>
        <tissue evidence="4">Leaves</tissue>
    </source>
</reference>
<evidence type="ECO:0000313" key="5">
    <source>
        <dbReference type="Proteomes" id="UP001374584"/>
    </source>
</evidence>
<feature type="region of interest" description="Disordered" evidence="1">
    <location>
        <begin position="218"/>
        <end position="270"/>
    </location>
</feature>
<feature type="transmembrane region" description="Helical" evidence="2">
    <location>
        <begin position="385"/>
        <end position="407"/>
    </location>
</feature>
<keyword evidence="5" id="KW-1185">Reference proteome</keyword>
<protein>
    <recommendedName>
        <fullName evidence="3">DUF4220 domain-containing protein</fullName>
    </recommendedName>
</protein>
<comment type="caution">
    <text evidence="4">The sequence shown here is derived from an EMBL/GenBank/DDBJ whole genome shotgun (WGS) entry which is preliminary data.</text>
</comment>
<evidence type="ECO:0000259" key="3">
    <source>
        <dbReference type="Pfam" id="PF13968"/>
    </source>
</evidence>
<evidence type="ECO:0000313" key="4">
    <source>
        <dbReference type="EMBL" id="KAK7333528.1"/>
    </source>
</evidence>
<gene>
    <name evidence="4" type="ORF">VNO80_30303</name>
</gene>
<dbReference type="PANTHER" id="PTHR31325">
    <property type="entry name" value="OS01G0798800 PROTEIN-RELATED"/>
    <property type="match status" value="1"/>
</dbReference>
<proteinExistence type="predicted"/>
<evidence type="ECO:0000256" key="2">
    <source>
        <dbReference type="SAM" id="Phobius"/>
    </source>
</evidence>